<evidence type="ECO:0000259" key="5">
    <source>
        <dbReference type="Pfam" id="PF00251"/>
    </source>
</evidence>
<evidence type="ECO:0008006" key="9">
    <source>
        <dbReference type="Google" id="ProtNLM"/>
    </source>
</evidence>
<evidence type="ECO:0000256" key="3">
    <source>
        <dbReference type="ARBA" id="ARBA00023295"/>
    </source>
</evidence>
<name>A0ABX0JZE9_9PROT</name>
<dbReference type="InterPro" id="IPR001362">
    <property type="entry name" value="Glyco_hydro_32"/>
</dbReference>
<evidence type="ECO:0000256" key="2">
    <source>
        <dbReference type="ARBA" id="ARBA00022801"/>
    </source>
</evidence>
<dbReference type="EMBL" id="WOSY01000004">
    <property type="protein sequence ID" value="NHN88234.1"/>
    <property type="molecule type" value="Genomic_DNA"/>
</dbReference>
<comment type="caution">
    <text evidence="7">The sequence shown here is derived from an EMBL/GenBank/DDBJ whole genome shotgun (WGS) entry which is preliminary data.</text>
</comment>
<dbReference type="PANTHER" id="PTHR42800:SF1">
    <property type="entry name" value="EXOINULINASE INUD (AFU_ORTHOLOGUE AFUA_5G00480)"/>
    <property type="match status" value="1"/>
</dbReference>
<dbReference type="SMART" id="SM00640">
    <property type="entry name" value="Glyco_32"/>
    <property type="match status" value="1"/>
</dbReference>
<feature type="domain" description="Glycosyl hydrolase family 32 C-terminal" evidence="6">
    <location>
        <begin position="327"/>
        <end position="466"/>
    </location>
</feature>
<dbReference type="SUPFAM" id="SSF75005">
    <property type="entry name" value="Arabinanase/levansucrase/invertase"/>
    <property type="match status" value="1"/>
</dbReference>
<dbReference type="Gene3D" id="2.60.120.560">
    <property type="entry name" value="Exo-inulinase, domain 1"/>
    <property type="match status" value="1"/>
</dbReference>
<sequence>MSATPFLNDPQVPFLRNGLWHLYYLWNGDYPNSPGGTAWRHAVSPDLLNWWDQGVAIEKFTTSQGDIWSGTPVVDTYNTAGFGAGAVIALLTMPMTGDEGQSTARWVSTDGGYTFSFDRIVMTNPQAGTDSDSKDFRDPRLLWMTNERYWVMVLGEGNKIGFYRSANLADWTYMSGFMCDTLGLLECPSLFPMVQHDENGTAIGTKWILLCSANGYQTGFTTGAYYWTGSFDGTTFIADNQAGQWLDGGSDFYATAIWGPKATTSTPQITCYAIAWMNNWAYATLVTKAGYYGRMSKVRKLTLKTVSGRARLSNDFYTLTGSSSFAYTVAKKQTLTPLSPVKIPTVSRGSYRIDATLSAASGSWPSEIVVLLQSGAGTPIRLILSPQSGNVNLQRTQSGFTPATTDPAWASDRNAPLTFGQSISFSARINPDGLEIVFNQGALSLTSLVFPTTTAGAASITTSGGGVLRADIKLYRV</sequence>
<keyword evidence="2 4" id="KW-0378">Hydrolase</keyword>
<dbReference type="InterPro" id="IPR013189">
    <property type="entry name" value="Glyco_hydro_32_C"/>
</dbReference>
<comment type="similarity">
    <text evidence="1 4">Belongs to the glycosyl hydrolase 32 family.</text>
</comment>
<accession>A0ABX0JZE9</accession>
<dbReference type="RefSeq" id="WP_173569501.1">
    <property type="nucleotide sequence ID" value="NZ_WOSY01000004.1"/>
</dbReference>
<feature type="domain" description="Glycosyl hydrolase family 32 N-terminal" evidence="5">
    <location>
        <begin position="4"/>
        <end position="305"/>
    </location>
</feature>
<organism evidence="7 8">
    <name type="scientific">Acetobacter conturbans</name>
    <dbReference type="NCBI Taxonomy" id="1737472"/>
    <lineage>
        <taxon>Bacteria</taxon>
        <taxon>Pseudomonadati</taxon>
        <taxon>Pseudomonadota</taxon>
        <taxon>Alphaproteobacteria</taxon>
        <taxon>Acetobacterales</taxon>
        <taxon>Acetobacteraceae</taxon>
        <taxon>Acetobacter</taxon>
    </lineage>
</organism>
<reference evidence="7 8" key="1">
    <citation type="journal article" date="2020" name="Int. J. Syst. Evol. Microbiol.">
        <title>Novel acetic acid bacteria from cider fermentations: Acetobacter conturbans sp. nov. and Acetobacter fallax sp. nov.</title>
        <authorList>
            <person name="Sombolestani A.S."/>
            <person name="Cleenwerck I."/>
            <person name="Cnockaert M."/>
            <person name="Borremans W."/>
            <person name="Wieme A.D."/>
            <person name="De Vuyst L."/>
            <person name="Vandamme P."/>
        </authorList>
    </citation>
    <scope>NUCLEOTIDE SEQUENCE [LARGE SCALE GENOMIC DNA]</scope>
    <source>
        <strain evidence="7 8">LMG 1627</strain>
    </source>
</reference>
<dbReference type="PANTHER" id="PTHR42800">
    <property type="entry name" value="EXOINULINASE INUD (AFU_ORTHOLOGUE AFUA_5G00480)"/>
    <property type="match status" value="1"/>
</dbReference>
<evidence type="ECO:0000256" key="4">
    <source>
        <dbReference type="RuleBase" id="RU362110"/>
    </source>
</evidence>
<keyword evidence="3 4" id="KW-0326">Glycosidase</keyword>
<gene>
    <name evidence="7" type="ORF">GOB81_06285</name>
</gene>
<dbReference type="Pfam" id="PF08244">
    <property type="entry name" value="Glyco_hydro_32C"/>
    <property type="match status" value="1"/>
</dbReference>
<dbReference type="Pfam" id="PF00251">
    <property type="entry name" value="Glyco_hydro_32N"/>
    <property type="match status" value="1"/>
</dbReference>
<dbReference type="InterPro" id="IPR013320">
    <property type="entry name" value="ConA-like_dom_sf"/>
</dbReference>
<dbReference type="Gene3D" id="2.115.10.20">
    <property type="entry name" value="Glycosyl hydrolase domain, family 43"/>
    <property type="match status" value="1"/>
</dbReference>
<keyword evidence="8" id="KW-1185">Reference proteome</keyword>
<evidence type="ECO:0000256" key="1">
    <source>
        <dbReference type="ARBA" id="ARBA00009902"/>
    </source>
</evidence>
<dbReference type="CDD" id="cd18622">
    <property type="entry name" value="GH32_Inu-like"/>
    <property type="match status" value="1"/>
</dbReference>
<protein>
    <recommendedName>
        <fullName evidence="9">Levanase</fullName>
    </recommendedName>
</protein>
<evidence type="ECO:0000313" key="8">
    <source>
        <dbReference type="Proteomes" id="UP000631653"/>
    </source>
</evidence>
<proteinExistence type="inferred from homology"/>
<evidence type="ECO:0000259" key="6">
    <source>
        <dbReference type="Pfam" id="PF08244"/>
    </source>
</evidence>
<dbReference type="InterPro" id="IPR013148">
    <property type="entry name" value="Glyco_hydro_32_N"/>
</dbReference>
<dbReference type="SUPFAM" id="SSF49899">
    <property type="entry name" value="Concanavalin A-like lectins/glucanases"/>
    <property type="match status" value="1"/>
</dbReference>
<evidence type="ECO:0000313" key="7">
    <source>
        <dbReference type="EMBL" id="NHN88234.1"/>
    </source>
</evidence>
<dbReference type="Proteomes" id="UP000631653">
    <property type="component" value="Unassembled WGS sequence"/>
</dbReference>
<dbReference type="InterPro" id="IPR023296">
    <property type="entry name" value="Glyco_hydro_beta-prop_sf"/>
</dbReference>